<accession>A0A851GND9</accession>
<dbReference type="GO" id="GO:0005829">
    <property type="term" value="C:cytosol"/>
    <property type="evidence" value="ECO:0007669"/>
    <property type="project" value="TreeGrafter"/>
</dbReference>
<keyword evidence="3" id="KW-0067">ATP-binding</keyword>
<evidence type="ECO:0000313" key="8">
    <source>
        <dbReference type="Proteomes" id="UP000557872"/>
    </source>
</evidence>
<name>A0A851GND9_9BACT</name>
<feature type="compositionally biased region" description="Basic and acidic residues" evidence="5">
    <location>
        <begin position="11"/>
        <end position="29"/>
    </location>
</feature>
<evidence type="ECO:0000256" key="4">
    <source>
        <dbReference type="ARBA" id="ARBA00046345"/>
    </source>
</evidence>
<evidence type="ECO:0000256" key="3">
    <source>
        <dbReference type="ARBA" id="ARBA00022840"/>
    </source>
</evidence>
<dbReference type="EMBL" id="JACBAZ010000005">
    <property type="protein sequence ID" value="NWK56645.1"/>
    <property type="molecule type" value="Genomic_DNA"/>
</dbReference>
<dbReference type="PANTHER" id="PTHR30473">
    <property type="entry name" value="PROTEIN PHOH"/>
    <property type="match status" value="1"/>
</dbReference>
<keyword evidence="8" id="KW-1185">Reference proteome</keyword>
<feature type="region of interest" description="Disordered" evidence="5">
    <location>
        <begin position="378"/>
        <end position="398"/>
    </location>
</feature>
<dbReference type="Pfam" id="PF13638">
    <property type="entry name" value="PIN_4"/>
    <property type="match status" value="1"/>
</dbReference>
<dbReference type="InterPro" id="IPR051451">
    <property type="entry name" value="PhoH2-like"/>
</dbReference>
<dbReference type="Gene3D" id="3.40.50.1010">
    <property type="entry name" value="5'-nuclease"/>
    <property type="match status" value="1"/>
</dbReference>
<dbReference type="RefSeq" id="WP_178933446.1">
    <property type="nucleotide sequence ID" value="NZ_JACBAZ010000005.1"/>
</dbReference>
<dbReference type="Pfam" id="PF02562">
    <property type="entry name" value="PhoH"/>
    <property type="match status" value="1"/>
</dbReference>
<dbReference type="AlphaFoldDB" id="A0A851GND9"/>
<comment type="similarity">
    <text evidence="4">In the N-terminal section; belongs to the PINc/VapC protein family.</text>
</comment>
<dbReference type="PANTHER" id="PTHR30473:SF2">
    <property type="entry name" value="PIN DOMAIN-CONTAINING PROTEIN"/>
    <property type="match status" value="1"/>
</dbReference>
<evidence type="ECO:0000256" key="5">
    <source>
        <dbReference type="SAM" id="MobiDB-lite"/>
    </source>
</evidence>
<comment type="caution">
    <text evidence="7">The sequence shown here is derived from an EMBL/GenBank/DDBJ whole genome shotgun (WGS) entry which is preliminary data.</text>
</comment>
<sequence>MIQPANPDQTRLFEESSKKAEHKNTSDRVKKTRIQDFGIQAPSGSAKNFVLDTNVLLHDPGCLNRFAENHICVPVDVLAELDKFKSEQSERGANARQVHRRLTEIFAGGDAVTRGVETEGGGTIRLVIYDPAFCEQNSQELGQFLRVFPDRERVDHRILAATVLLMEHNTAPVILVTKDLNMQLKARAVGIRCEDYLNDKVDPMEISTYDMRSVEVDPMELQRFASSGELELKHPRRKEIALNQYVLLAAGEKQTMPARLDANGTFVRLQIPEVLRIPDGHHLKPLNLGQKCLIDALLNPDISLVTCYGQAGTGKTLVAVAAGLHSMFNRRFNGLTISRPVVSMGDQLGFLPGSLDEKMKPWLQPIYDALDLLMQPSSAQGPKRKKQKKDALPENGSKPYDELIERGVIEIEALCYIRGRSIPNRFFVLDEAQQLTPQEAKTVVTRMSRGSKLVLVGDPEQIDNPYVDSRSNGLVFTRNRLKGQPFTAHVTLSRGERSPLAEAGAQLM</sequence>
<evidence type="ECO:0000259" key="6">
    <source>
        <dbReference type="SMART" id="SM00670"/>
    </source>
</evidence>
<dbReference type="SUPFAM" id="SSF52540">
    <property type="entry name" value="P-loop containing nucleoside triphosphate hydrolases"/>
    <property type="match status" value="1"/>
</dbReference>
<dbReference type="SMART" id="SM00670">
    <property type="entry name" value="PINc"/>
    <property type="match status" value="1"/>
</dbReference>
<dbReference type="GO" id="GO:0005524">
    <property type="term" value="F:ATP binding"/>
    <property type="evidence" value="ECO:0007669"/>
    <property type="project" value="UniProtKB-KW"/>
</dbReference>
<reference evidence="7 8" key="1">
    <citation type="submission" date="2020-07" db="EMBL/GenBank/DDBJ databases">
        <title>Roseicoccus Jingziensis gen. nov., sp. nov., isolated from coastal seawater.</title>
        <authorList>
            <person name="Feng X."/>
        </authorList>
    </citation>
    <scope>NUCLEOTIDE SEQUENCE [LARGE SCALE GENOMIC DNA]</scope>
    <source>
        <strain evidence="7 8">N1E253</strain>
    </source>
</reference>
<dbReference type="InterPro" id="IPR029060">
    <property type="entry name" value="PIN-like_dom_sf"/>
</dbReference>
<organism evidence="7 8">
    <name type="scientific">Oceaniferula marina</name>
    <dbReference type="NCBI Taxonomy" id="2748318"/>
    <lineage>
        <taxon>Bacteria</taxon>
        <taxon>Pseudomonadati</taxon>
        <taxon>Verrucomicrobiota</taxon>
        <taxon>Verrucomicrobiia</taxon>
        <taxon>Verrucomicrobiales</taxon>
        <taxon>Verrucomicrobiaceae</taxon>
        <taxon>Oceaniferula</taxon>
    </lineage>
</organism>
<dbReference type="Gene3D" id="3.40.50.300">
    <property type="entry name" value="P-loop containing nucleotide triphosphate hydrolases"/>
    <property type="match status" value="1"/>
</dbReference>
<evidence type="ECO:0000313" key="7">
    <source>
        <dbReference type="EMBL" id="NWK56645.1"/>
    </source>
</evidence>
<dbReference type="CDD" id="cd09883">
    <property type="entry name" value="PIN_VapC_PhoHL-ATPase"/>
    <property type="match status" value="1"/>
</dbReference>
<protein>
    <submittedName>
        <fullName evidence="7">PhoH family protein</fullName>
    </submittedName>
</protein>
<dbReference type="InterPro" id="IPR002716">
    <property type="entry name" value="PIN_dom"/>
</dbReference>
<keyword evidence="2" id="KW-0547">Nucleotide-binding</keyword>
<evidence type="ECO:0000256" key="1">
    <source>
        <dbReference type="ARBA" id="ARBA00010393"/>
    </source>
</evidence>
<gene>
    <name evidence="7" type="ORF">HW115_13565</name>
</gene>
<feature type="region of interest" description="Disordered" evidence="5">
    <location>
        <begin position="1"/>
        <end position="31"/>
    </location>
</feature>
<dbReference type="InterPro" id="IPR003714">
    <property type="entry name" value="PhoH"/>
</dbReference>
<proteinExistence type="inferred from homology"/>
<evidence type="ECO:0000256" key="2">
    <source>
        <dbReference type="ARBA" id="ARBA00022741"/>
    </source>
</evidence>
<feature type="domain" description="PIN" evidence="6">
    <location>
        <begin position="47"/>
        <end position="184"/>
    </location>
</feature>
<dbReference type="Proteomes" id="UP000557872">
    <property type="component" value="Unassembled WGS sequence"/>
</dbReference>
<dbReference type="InterPro" id="IPR027417">
    <property type="entry name" value="P-loop_NTPase"/>
</dbReference>
<comment type="similarity">
    <text evidence="1">Belongs to the PhoH family.</text>
</comment>
<dbReference type="SUPFAM" id="SSF88723">
    <property type="entry name" value="PIN domain-like"/>
    <property type="match status" value="1"/>
</dbReference>